<feature type="domain" description="HTH tetR-type" evidence="5">
    <location>
        <begin position="9"/>
        <end position="69"/>
    </location>
</feature>
<evidence type="ECO:0000313" key="7">
    <source>
        <dbReference type="EMBL" id="GAP27988.1"/>
    </source>
</evidence>
<reference evidence="6 9" key="3">
    <citation type="submission" date="2016-10" db="EMBL/GenBank/DDBJ databases">
        <title>Genome sequence of Nocardia seriolae strain EM150506, isolated from Anguila japonica.</title>
        <authorList>
            <person name="Han H.-J."/>
        </authorList>
    </citation>
    <scope>NUCLEOTIDE SEQUENCE [LARGE SCALE GENOMIC DNA]</scope>
    <source>
        <strain evidence="6 9">EM150506</strain>
    </source>
</reference>
<evidence type="ECO:0000256" key="2">
    <source>
        <dbReference type="ARBA" id="ARBA00023125"/>
    </source>
</evidence>
<evidence type="ECO:0000313" key="8">
    <source>
        <dbReference type="Proteomes" id="UP000037179"/>
    </source>
</evidence>
<dbReference type="EMBL" id="BBYQ01000025">
    <property type="protein sequence ID" value="GAP27988.1"/>
    <property type="molecule type" value="Genomic_DNA"/>
</dbReference>
<keyword evidence="1" id="KW-0805">Transcription regulation</keyword>
<dbReference type="GeneID" id="93375354"/>
<proteinExistence type="predicted"/>
<evidence type="ECO:0000259" key="5">
    <source>
        <dbReference type="PROSITE" id="PS50977"/>
    </source>
</evidence>
<accession>A0A0B8N233</accession>
<dbReference type="KEGG" id="nsr:NS506_04160"/>
<keyword evidence="2 4" id="KW-0238">DNA-binding</keyword>
<dbReference type="GO" id="GO:0000976">
    <property type="term" value="F:transcription cis-regulatory region binding"/>
    <property type="evidence" value="ECO:0007669"/>
    <property type="project" value="TreeGrafter"/>
</dbReference>
<evidence type="ECO:0000256" key="4">
    <source>
        <dbReference type="PROSITE-ProRule" id="PRU00335"/>
    </source>
</evidence>
<evidence type="ECO:0000313" key="9">
    <source>
        <dbReference type="Proteomes" id="UP000180166"/>
    </source>
</evidence>
<dbReference type="Gene3D" id="1.10.357.10">
    <property type="entry name" value="Tetracycline Repressor, domain 2"/>
    <property type="match status" value="1"/>
</dbReference>
<keyword evidence="3" id="KW-0804">Transcription</keyword>
<dbReference type="PROSITE" id="PS50977">
    <property type="entry name" value="HTH_TETR_2"/>
    <property type="match status" value="1"/>
</dbReference>
<dbReference type="PANTHER" id="PTHR30055">
    <property type="entry name" value="HTH-TYPE TRANSCRIPTIONAL REGULATOR RUTR"/>
    <property type="match status" value="1"/>
</dbReference>
<reference evidence="8" key="1">
    <citation type="submission" date="2015-07" db="EMBL/GenBank/DDBJ databases">
        <title>Nocardia seriolae U-1 whole genome shotgun sequence.</title>
        <authorList>
            <person name="Imajoh M."/>
            <person name="Fukumoto Y."/>
            <person name="Sukeda M."/>
            <person name="Yamane J."/>
            <person name="Yamasaki K."/>
            <person name="Shimizu M."/>
            <person name="Ohnishi K."/>
            <person name="Oshima S."/>
        </authorList>
    </citation>
    <scope>NUCLEOTIDE SEQUENCE [LARGE SCALE GENOMIC DNA]</scope>
    <source>
        <strain evidence="8">U-1</strain>
    </source>
</reference>
<dbReference type="Proteomes" id="UP000037179">
    <property type="component" value="Unassembled WGS sequence"/>
</dbReference>
<dbReference type="Proteomes" id="UP000180166">
    <property type="component" value="Chromosome"/>
</dbReference>
<protein>
    <submittedName>
        <fullName evidence="7">TetR family transcriptional regulator</fullName>
    </submittedName>
</protein>
<reference evidence="7 8" key="2">
    <citation type="journal article" date="2016" name="Genome Announc.">
        <title>Draft Genome Sequence of Erythromycin- and Oxytetracycline-Sensitive Nocardia seriolae Strain U-1 (NBRC 110359).</title>
        <authorList>
            <person name="Imajoh M."/>
            <person name="Sukeda M."/>
            <person name="Shimizu M."/>
            <person name="Yamane J."/>
            <person name="Ohnishi K."/>
            <person name="Oshima S."/>
        </authorList>
    </citation>
    <scope>NUCLEOTIDE SEQUENCE [LARGE SCALE GENOMIC DNA]</scope>
    <source>
        <strain evidence="7 8">U-1</strain>
    </source>
</reference>
<dbReference type="PRINTS" id="PR00455">
    <property type="entry name" value="HTHTETR"/>
</dbReference>
<dbReference type="EMBL" id="CP017839">
    <property type="protein sequence ID" value="APA98208.1"/>
    <property type="molecule type" value="Genomic_DNA"/>
</dbReference>
<gene>
    <name evidence="6" type="ORF">NS506_04160</name>
    <name evidence="7" type="ORF">NSK11_contig00025-0070</name>
</gene>
<dbReference type="PANTHER" id="PTHR30055:SF238">
    <property type="entry name" value="MYCOFACTOCIN BIOSYNTHESIS TRANSCRIPTIONAL REGULATOR MFTR-RELATED"/>
    <property type="match status" value="1"/>
</dbReference>
<organism evidence="7 8">
    <name type="scientific">Nocardia seriolae</name>
    <dbReference type="NCBI Taxonomy" id="37332"/>
    <lineage>
        <taxon>Bacteria</taxon>
        <taxon>Bacillati</taxon>
        <taxon>Actinomycetota</taxon>
        <taxon>Actinomycetes</taxon>
        <taxon>Mycobacteriales</taxon>
        <taxon>Nocardiaceae</taxon>
        <taxon>Nocardia</taxon>
    </lineage>
</organism>
<evidence type="ECO:0000313" key="6">
    <source>
        <dbReference type="EMBL" id="APA98208.1"/>
    </source>
</evidence>
<dbReference type="InterPro" id="IPR050109">
    <property type="entry name" value="HTH-type_TetR-like_transc_reg"/>
</dbReference>
<name>A0A0B8N233_9NOCA</name>
<dbReference type="RefSeq" id="WP_052086187.1">
    <property type="nucleotide sequence ID" value="NZ_AP017900.1"/>
</dbReference>
<dbReference type="OrthoDB" id="3787664at2"/>
<keyword evidence="8" id="KW-1185">Reference proteome</keyword>
<dbReference type="AlphaFoldDB" id="A0A0B8N233"/>
<sequence>MSLRERQRRQVRDEIQRAAYELFAAKGFAEVTTEEIAAAAGVSASTYFRHVRSKEDLLLDPVREGGAGIVALLEERDAGEAPDVALAGAILARSTALAAVELEQWRAAFATAPHLLERVALITPEHRTRLVELVGVRMGRDHREDSTAGLLVHLMLAAAEFGYLQWLRSSEHPEMSLAVCVVGALDAVVGERWRRDV</sequence>
<dbReference type="GO" id="GO:0003700">
    <property type="term" value="F:DNA-binding transcription factor activity"/>
    <property type="evidence" value="ECO:0007669"/>
    <property type="project" value="TreeGrafter"/>
</dbReference>
<dbReference type="InterPro" id="IPR009057">
    <property type="entry name" value="Homeodomain-like_sf"/>
</dbReference>
<dbReference type="Pfam" id="PF00440">
    <property type="entry name" value="TetR_N"/>
    <property type="match status" value="1"/>
</dbReference>
<feature type="DNA-binding region" description="H-T-H motif" evidence="4">
    <location>
        <begin position="32"/>
        <end position="51"/>
    </location>
</feature>
<evidence type="ECO:0000256" key="3">
    <source>
        <dbReference type="ARBA" id="ARBA00023163"/>
    </source>
</evidence>
<dbReference type="SUPFAM" id="SSF46689">
    <property type="entry name" value="Homeodomain-like"/>
    <property type="match status" value="1"/>
</dbReference>
<evidence type="ECO:0000256" key="1">
    <source>
        <dbReference type="ARBA" id="ARBA00023015"/>
    </source>
</evidence>
<dbReference type="InterPro" id="IPR001647">
    <property type="entry name" value="HTH_TetR"/>
</dbReference>